<dbReference type="OMA" id="GHANEPN"/>
<feature type="domain" description="Schizont-infected cell agglutination extracellular alpha" evidence="2">
    <location>
        <begin position="5"/>
        <end position="123"/>
    </location>
</feature>
<feature type="compositionally biased region" description="Basic and acidic residues" evidence="1">
    <location>
        <begin position="598"/>
        <end position="611"/>
    </location>
</feature>
<organism evidence="3 4">
    <name type="scientific">Plasmodium fragile</name>
    <dbReference type="NCBI Taxonomy" id="5857"/>
    <lineage>
        <taxon>Eukaryota</taxon>
        <taxon>Sar</taxon>
        <taxon>Alveolata</taxon>
        <taxon>Apicomplexa</taxon>
        <taxon>Aconoidasida</taxon>
        <taxon>Haemosporida</taxon>
        <taxon>Plasmodiidae</taxon>
        <taxon>Plasmodium</taxon>
        <taxon>Plasmodium (Plasmodium)</taxon>
    </lineage>
</organism>
<dbReference type="VEuPathDB" id="PlasmoDB:AK88_05572"/>
<feature type="compositionally biased region" description="Polar residues" evidence="1">
    <location>
        <begin position="222"/>
        <end position="231"/>
    </location>
</feature>
<feature type="compositionally biased region" description="Pro residues" evidence="1">
    <location>
        <begin position="617"/>
        <end position="627"/>
    </location>
</feature>
<feature type="compositionally biased region" description="Pro residues" evidence="1">
    <location>
        <begin position="707"/>
        <end position="721"/>
    </location>
</feature>
<feature type="compositionally biased region" description="Gly residues" evidence="1">
    <location>
        <begin position="299"/>
        <end position="315"/>
    </location>
</feature>
<proteinExistence type="predicted"/>
<feature type="compositionally biased region" description="Low complexity" evidence="1">
    <location>
        <begin position="278"/>
        <end position="298"/>
    </location>
</feature>
<feature type="compositionally biased region" description="Basic and acidic residues" evidence="1">
    <location>
        <begin position="683"/>
        <end position="699"/>
    </location>
</feature>
<dbReference type="EMBL" id="KQ001792">
    <property type="protein sequence ID" value="KJP84794.1"/>
    <property type="molecule type" value="Genomic_DNA"/>
</dbReference>
<gene>
    <name evidence="3" type="ORF">AK88_05572</name>
</gene>
<feature type="compositionally biased region" description="Gly residues" evidence="1">
    <location>
        <begin position="726"/>
        <end position="737"/>
    </location>
</feature>
<dbReference type="InterPro" id="IPR024290">
    <property type="entry name" value="SICA_extracell_a"/>
</dbReference>
<evidence type="ECO:0000256" key="1">
    <source>
        <dbReference type="SAM" id="MobiDB-lite"/>
    </source>
</evidence>
<sequence>MDNETDDEIIASTCEPSHAAHNDGNRLSDNDQAVCWLVLKALSFKHGIHWERSSTHLNTVQPRQQGHQTVMPYMKCILVNIFMKKIIGEKCLRTARGNHAFTAAQHLVRDGHANEPNMECEAADRVDGRRQKSQNTQDWNLWPIMSRWLDRNTGYLRDGEVGVLGTECIVQRDNSAQEIQKAANNKIEEVGQALQQEVQQILEELHKSSDSDSMETIIQRVKQGQDSASKTPQEHAHSPGETQATSSSSTTSSSQPGKSDSETRSPPAAVPAPADNHTPATPVAAKPATVTPGAKASSGAGGGGSGGGPNGGPEAGRGKKGKKAATADNCDWNSIVEEWRKQMYVLRTYASTELKVLKDVLQQFTDYMEEKKDMMDEYGVNCENYGWDDISSDGSHHMGQKVADMMRCRLMSGALWFANGNKVEGPKEDGARGNVHMDETEERLRCEVANAFGYILERKFCAQQKGFKRGVKYAWKTMEHMVSSKYGTGQTMTGAVFERRCTECGYNIEKSGVRVVDGEMVDWLVRNGGIMDKIGNMENHMPCDQTWQAYKKSQGVTDQVQDISEKMPEVKQTEEEVRTETKKAVEHVKAIVERKIQEAEKKAKEPSKDAARATSPGPAPAPAPPPAQTTSGDDTGPPQPAAAPQSPPTAETAGAKAGGKGEAGPPAPNEAAELGTGGPEQSPNKEETNVTPKDDKGDAVVDGGNDDPPPLNPPKPQPNPNPDQSGSGGSSSGGDPGQAGQDGNRGEEGDPGTKAADQDEFSVKISLWGIGGPTSGSAGGGQNAGHGHGGDLPCSQHPSAKMPKKETTQFLT</sequence>
<keyword evidence="4" id="KW-1185">Reference proteome</keyword>
<dbReference type="PANTHER" id="PTHR48125">
    <property type="entry name" value="LP07818P1"/>
    <property type="match status" value="1"/>
</dbReference>
<feature type="compositionally biased region" description="Low complexity" evidence="1">
    <location>
        <begin position="245"/>
        <end position="254"/>
    </location>
</feature>
<feature type="region of interest" description="Disordered" evidence="1">
    <location>
        <begin position="598"/>
        <end position="812"/>
    </location>
</feature>
<dbReference type="Proteomes" id="UP000054561">
    <property type="component" value="Unassembled WGS sequence"/>
</dbReference>
<dbReference type="PANTHER" id="PTHR48125:SF10">
    <property type="entry name" value="OS12G0136300 PROTEIN"/>
    <property type="match status" value="1"/>
</dbReference>
<feature type="compositionally biased region" description="Basic and acidic residues" evidence="1">
    <location>
        <begin position="803"/>
        <end position="812"/>
    </location>
</feature>
<protein>
    <recommendedName>
        <fullName evidence="2">Schizont-infected cell agglutination extracellular alpha domain-containing protein</fullName>
    </recommendedName>
</protein>
<feature type="region of interest" description="Disordered" evidence="1">
    <location>
        <begin position="221"/>
        <end position="326"/>
    </location>
</feature>
<evidence type="ECO:0000313" key="3">
    <source>
        <dbReference type="EMBL" id="KJP84794.1"/>
    </source>
</evidence>
<reference evidence="3 4" key="1">
    <citation type="submission" date="2014-03" db="EMBL/GenBank/DDBJ databases">
        <title>The Genome Sequence of Plasmodium fragile nilgiri.</title>
        <authorList>
            <consortium name="The Broad Institute Genomics Platform"/>
            <consortium name="The Broad Institute Genome Sequencing Center for Infectious Disease"/>
            <person name="Neafsey D."/>
            <person name="Duraisingh M."/>
            <person name="Young S.K."/>
            <person name="Zeng Q."/>
            <person name="Gargeya S."/>
            <person name="Abouelleil A."/>
            <person name="Alvarado L."/>
            <person name="Chapman S.B."/>
            <person name="Gainer-Dewar J."/>
            <person name="Goldberg J."/>
            <person name="Griggs A."/>
            <person name="Gujja S."/>
            <person name="Hansen M."/>
            <person name="Howarth C."/>
            <person name="Imamovic A."/>
            <person name="Larimer J."/>
            <person name="Pearson M."/>
            <person name="Poon T.W."/>
            <person name="Priest M."/>
            <person name="Roberts A."/>
            <person name="Saif S."/>
            <person name="Shea T."/>
            <person name="Sykes S."/>
            <person name="Wortman J."/>
            <person name="Nusbaum C."/>
            <person name="Birren B."/>
        </authorList>
    </citation>
    <scope>NUCLEOTIDE SEQUENCE [LARGE SCALE GENOMIC DNA]</scope>
    <source>
        <strain evidence="4">nilgiri</strain>
    </source>
</reference>
<dbReference type="GeneID" id="24270886"/>
<name>A0A0D9QCU0_PLAFR</name>
<feature type="compositionally biased region" description="Gly residues" evidence="1">
    <location>
        <begin position="769"/>
        <end position="787"/>
    </location>
</feature>
<dbReference type="RefSeq" id="XP_012338597.1">
    <property type="nucleotide sequence ID" value="XM_012483174.1"/>
</dbReference>
<accession>A0A0D9QCU0</accession>
<evidence type="ECO:0000313" key="4">
    <source>
        <dbReference type="Proteomes" id="UP000054561"/>
    </source>
</evidence>
<dbReference type="AlphaFoldDB" id="A0A0D9QCU0"/>
<feature type="compositionally biased region" description="Pro residues" evidence="1">
    <location>
        <begin position="637"/>
        <end position="647"/>
    </location>
</feature>
<dbReference type="Pfam" id="PF12887">
    <property type="entry name" value="SICA_alpha"/>
    <property type="match status" value="1"/>
</dbReference>
<evidence type="ECO:0000259" key="2">
    <source>
        <dbReference type="Pfam" id="PF12887"/>
    </source>
</evidence>